<dbReference type="InterPro" id="IPR057251">
    <property type="entry name" value="FP_C"/>
</dbReference>
<evidence type="ECO:0000313" key="4">
    <source>
        <dbReference type="EMBL" id="QDH05907.1"/>
    </source>
</evidence>
<dbReference type="EMBL" id="MK264918">
    <property type="protein sequence ID" value="QDH05907.1"/>
    <property type="molecule type" value="Genomic_DNA"/>
</dbReference>
<protein>
    <submittedName>
        <fullName evidence="4">Ld-lef9</fullName>
    </submittedName>
</protein>
<evidence type="ECO:0000259" key="3">
    <source>
        <dbReference type="Pfam" id="PF25298"/>
    </source>
</evidence>
<accession>A0A513WWA2</accession>
<organismHost>
    <name type="scientific">Lepidoptera</name>
    <name type="common">moths &amp; butterflies</name>
    <dbReference type="NCBI Taxonomy" id="7088"/>
</organismHost>
<name>A0A513WWA2_NPVLD</name>
<reference evidence="4" key="1">
    <citation type="submission" date="2018-12" db="EMBL/GenBank/DDBJ databases">
        <title>The genome sequence and analysis of 3 newly sequenced Lymantria dispar multinucleocapsid nucleopolyhedrovirus strains; H2, J2 and T3 strain.</title>
        <authorList>
            <person name="Gencer D."/>
            <person name="Inan C."/>
            <person name="Nalcacioglu R."/>
            <person name="Yin F."/>
            <person name="Zhu Z."/>
            <person name="Wang J."/>
            <person name="Hu Z."/>
            <person name="Arif B."/>
            <person name="Demirbag Z."/>
            <person name="Demir I."/>
        </authorList>
    </citation>
    <scope>NUCLEOTIDE SEQUENCE</scope>
    <source>
        <strain evidence="4">H2</strain>
    </source>
</reference>
<keyword evidence="1" id="KW-0175">Coiled coil</keyword>
<dbReference type="Pfam" id="PF03258">
    <property type="entry name" value="Baculo_FP"/>
    <property type="match status" value="1"/>
</dbReference>
<evidence type="ECO:0000259" key="2">
    <source>
        <dbReference type="Pfam" id="PF03258"/>
    </source>
</evidence>
<evidence type="ECO:0000256" key="1">
    <source>
        <dbReference type="SAM" id="Coils"/>
    </source>
</evidence>
<proteinExistence type="predicted"/>
<dbReference type="InterPro" id="IPR004941">
    <property type="entry name" value="FP_N"/>
</dbReference>
<organism evidence="4">
    <name type="scientific">Lymantria dispar multicapsid nuclear polyhedrosis virus</name>
    <name type="common">LdMNPV</name>
    <dbReference type="NCBI Taxonomy" id="10449"/>
    <lineage>
        <taxon>Viruses</taxon>
        <taxon>Viruses incertae sedis</taxon>
        <taxon>Naldaviricetes</taxon>
        <taxon>Lefavirales</taxon>
        <taxon>Baculoviridae</taxon>
        <taxon>Alphabaculovirus</taxon>
        <taxon>Alphabaculovirus lydisparis</taxon>
    </lineage>
</organism>
<feature type="domain" description="FP protein C-terminal" evidence="3">
    <location>
        <begin position="682"/>
        <end position="732"/>
    </location>
</feature>
<dbReference type="Pfam" id="PF25298">
    <property type="entry name" value="Baculo_FP_2nd"/>
    <property type="match status" value="1"/>
</dbReference>
<feature type="domain" description="FP protein N-terminal" evidence="2">
    <location>
        <begin position="591"/>
        <end position="678"/>
    </location>
</feature>
<feature type="coiled-coil region" evidence="1">
    <location>
        <begin position="568"/>
        <end position="595"/>
    </location>
</feature>
<sequence length="766" mass="85632">MYINKTKLNSNNNLFGNKHVQQVFGKEKLGGQRAHVGQRARIALVANFVVLQVHVLQHGRVVVDVAAADFDPVVRQDVAVETGDGALGHRFHVDRPRRLVLARAVHQIGAALGAALDERVELAAQLVQLPVAADHLLVVDQPAQLLVQQIARVGAEHERAVVQQVLHAPGEIGARAALLVAPQRAHQRHRVEQPLHLFDVGVQVVDLLRHERQAVLVETDEREPRVAVQQTLEVDQRVGLRTQRVHVLVAVAVRVRAGKHAGAHFDVVVRIRVRLDDVRDLRAQLADVGVARGPGAHVAHVAPVVAPNARLGRHDLVGAVEALHARVKGGRVQERRVEKLARVAVLVLQLVLDHAVRELDFLDGARDVHQAVLVLGVERFVEEYDKVVVPQNKVGQDQVVDRVGELVDLELLQKHVRRQLGDDDRGGGDDARQRVRVLVARLRLGVHGDELLDQAVEVVEFDFFQIQNKVFQKQLEALHLDKVNAVASRRVEQQVEPRGAFGRERDFGAHDRFGARFPIDCAPRGSLNKGVINLHIQTTHTHARAVMDMDFDLINVSGLKKLIKTEIDRNVSESLDALAQKLQRLEKNSLNCSVEIYGLADTRPFFDRKVKNYYIKKICALLDLNFKAVLESETKNNYILVHLKDAATARDWQTRSCQVRLKNRDLGVEYDGPVKIFVAASRERKQLLKKTRDALLPHFKYVSLCKAGVMARRNDSSEIYIIKDERDIHRLVGQRSPRADASIDSSVVAISFQGDDEPAKNYSHII</sequence>